<evidence type="ECO:0000313" key="2">
    <source>
        <dbReference type="EMBL" id="MCP9766057.1"/>
    </source>
</evidence>
<protein>
    <submittedName>
        <fullName evidence="2">Uncharacterized protein</fullName>
    </submittedName>
</protein>
<gene>
    <name evidence="2" type="ORF">EGI31_24225</name>
</gene>
<proteinExistence type="predicted"/>
<dbReference type="Proteomes" id="UP001204144">
    <property type="component" value="Unassembled WGS sequence"/>
</dbReference>
<feature type="signal peptide" evidence="1">
    <location>
        <begin position="1"/>
        <end position="27"/>
    </location>
</feature>
<dbReference type="EMBL" id="RJUF01000194">
    <property type="protein sequence ID" value="MCP9766057.1"/>
    <property type="molecule type" value="Genomic_DNA"/>
</dbReference>
<reference evidence="2 3" key="1">
    <citation type="submission" date="2018-11" db="EMBL/GenBank/DDBJ databases">
        <title>Novel bacteria species description.</title>
        <authorList>
            <person name="Han J.-H."/>
        </authorList>
    </citation>
    <scope>NUCLEOTIDE SEQUENCE [LARGE SCALE GENOMIC DNA]</scope>
    <source>
        <strain evidence="2 3">KCTC23259</strain>
    </source>
</reference>
<name>A0AAE3KUW8_9BACT</name>
<sequence>MANFNFNAMKQILLYIFILSFSSSIFAQNAKVIDSPSGSVISNISGTDIPYSTSILDIRSSTKGVLLPRVGSDLASPTEGLLYYNTTGHNFRYYDGTAWQNALFGNQWNVNGTSISYSLGNVGIGTNAPVSPFDFFHPTNANMYFHNNFSGITPTDGLLVGINSASAKAFFWNYENASIGIGTNNLERITITSTGNVGIGYTGPSYKLSVNGDLYSNGLYSNGFTEINGTFQANSTANFSSTVNVTGTLNANGNLAVDGNITTNNGKGIVRSNDANQLVIDEFATPANLTWNLNPGQTICCVGIGFSTFVATPSIAFGQSINITNPGHIVYTIETITTTGAQIRVTNIGTEISTCTGTGQFKAMIIGRK</sequence>
<feature type="chain" id="PRO_5042069448" evidence="1">
    <location>
        <begin position="28"/>
        <end position="369"/>
    </location>
</feature>
<accession>A0AAE3KUW8</accession>
<evidence type="ECO:0000313" key="3">
    <source>
        <dbReference type="Proteomes" id="UP001204144"/>
    </source>
</evidence>
<keyword evidence="1" id="KW-0732">Signal</keyword>
<comment type="caution">
    <text evidence="2">The sequence shown here is derived from an EMBL/GenBank/DDBJ whole genome shotgun (WGS) entry which is preliminary data.</text>
</comment>
<dbReference type="AlphaFoldDB" id="A0AAE3KUW8"/>
<keyword evidence="3" id="KW-1185">Reference proteome</keyword>
<organism evidence="2 3">
    <name type="scientific">Lacihabitans soyangensis</name>
    <dbReference type="NCBI Taxonomy" id="869394"/>
    <lineage>
        <taxon>Bacteria</taxon>
        <taxon>Pseudomonadati</taxon>
        <taxon>Bacteroidota</taxon>
        <taxon>Cytophagia</taxon>
        <taxon>Cytophagales</taxon>
        <taxon>Leadbetterellaceae</taxon>
        <taxon>Lacihabitans</taxon>
    </lineage>
</organism>
<evidence type="ECO:0000256" key="1">
    <source>
        <dbReference type="SAM" id="SignalP"/>
    </source>
</evidence>